<dbReference type="PANTHER" id="PTHR39400">
    <property type="entry name" value="YALI0E29227P"/>
    <property type="match status" value="1"/>
</dbReference>
<reference evidence="3 4" key="1">
    <citation type="journal article" date="2023" name="Elife">
        <title>Identification of key yeast species and microbe-microbe interactions impacting larval growth of Drosophila in the wild.</title>
        <authorList>
            <person name="Mure A."/>
            <person name="Sugiura Y."/>
            <person name="Maeda R."/>
            <person name="Honda K."/>
            <person name="Sakurai N."/>
            <person name="Takahashi Y."/>
            <person name="Watada M."/>
            <person name="Katoh T."/>
            <person name="Gotoh A."/>
            <person name="Gotoh Y."/>
            <person name="Taniguchi I."/>
            <person name="Nakamura K."/>
            <person name="Hayashi T."/>
            <person name="Katayama T."/>
            <person name="Uemura T."/>
            <person name="Hattori Y."/>
        </authorList>
    </citation>
    <scope>NUCLEOTIDE SEQUENCE [LARGE SCALE GENOMIC DNA]</scope>
    <source>
        <strain evidence="3 4">SC-9</strain>
    </source>
</reference>
<evidence type="ECO:0000313" key="3">
    <source>
        <dbReference type="EMBL" id="GMM37084.1"/>
    </source>
</evidence>
<dbReference type="AlphaFoldDB" id="A0AAV5QQU2"/>
<dbReference type="PANTHER" id="PTHR39400:SF1">
    <property type="entry name" value="PIG-P DOMAIN-CONTAINING PROTEIN"/>
    <property type="match status" value="1"/>
</dbReference>
<name>A0AAV5QQU2_9ASCO</name>
<protein>
    <submittedName>
        <fullName evidence="3">Uncharacterized protein</fullName>
    </submittedName>
</protein>
<evidence type="ECO:0000256" key="1">
    <source>
        <dbReference type="SAM" id="MobiDB-lite"/>
    </source>
</evidence>
<dbReference type="Pfam" id="PF15159">
    <property type="entry name" value="PIG-Y"/>
    <property type="match status" value="1"/>
</dbReference>
<keyword evidence="2" id="KW-1133">Transmembrane helix</keyword>
<dbReference type="InterPro" id="IPR029164">
    <property type="entry name" value="PIG-Y"/>
</dbReference>
<evidence type="ECO:0000313" key="4">
    <source>
        <dbReference type="Proteomes" id="UP001360560"/>
    </source>
</evidence>
<dbReference type="RefSeq" id="XP_064854080.1">
    <property type="nucleotide sequence ID" value="XM_064998008.1"/>
</dbReference>
<keyword evidence="2" id="KW-0812">Transmembrane</keyword>
<organism evidence="3 4">
    <name type="scientific">Saccharomycopsis crataegensis</name>
    <dbReference type="NCBI Taxonomy" id="43959"/>
    <lineage>
        <taxon>Eukaryota</taxon>
        <taxon>Fungi</taxon>
        <taxon>Dikarya</taxon>
        <taxon>Ascomycota</taxon>
        <taxon>Saccharomycotina</taxon>
        <taxon>Saccharomycetes</taxon>
        <taxon>Saccharomycopsidaceae</taxon>
        <taxon>Saccharomycopsis</taxon>
    </lineage>
</organism>
<dbReference type="Proteomes" id="UP001360560">
    <property type="component" value="Unassembled WGS sequence"/>
</dbReference>
<proteinExistence type="predicted"/>
<sequence>MPNISMVIEDTMEIRTAPAVTLSSSSVSSSISSTISSTSSSTTSVQNGGIIRIRNKKLINGISRSSSQNKANCISPLNVLKSPRSVRTKPSRLRSGVGDTKNSMYSNNNQHIRSQQPNHLQLGIMNSNNHADFYIQGNNNKGKKKSNTGYNDNHFLRDCEPDSRNQAYVNCDINNNTATDRYSERMKSKNKNKTVQIAQLEEDEITDKDLASFRFYGILLLCGTTLYFVIGMGSLFNIWSPLYQRTSGRKGQSGGPMNRTMDYGFPVDNYYTYVILLCPAIFWVWCIVSWVGMKLFRHAKGIANT</sequence>
<evidence type="ECO:0000256" key="2">
    <source>
        <dbReference type="SAM" id="Phobius"/>
    </source>
</evidence>
<feature type="transmembrane region" description="Helical" evidence="2">
    <location>
        <begin position="270"/>
        <end position="291"/>
    </location>
</feature>
<feature type="transmembrane region" description="Helical" evidence="2">
    <location>
        <begin position="215"/>
        <end position="239"/>
    </location>
</feature>
<gene>
    <name evidence="3" type="ORF">DASC09_044090</name>
</gene>
<feature type="region of interest" description="Disordered" evidence="1">
    <location>
        <begin position="83"/>
        <end position="107"/>
    </location>
</feature>
<keyword evidence="4" id="KW-1185">Reference proteome</keyword>
<dbReference type="EMBL" id="BTFZ01000011">
    <property type="protein sequence ID" value="GMM37084.1"/>
    <property type="molecule type" value="Genomic_DNA"/>
</dbReference>
<accession>A0AAV5QQU2</accession>
<comment type="caution">
    <text evidence="3">The sequence shown here is derived from an EMBL/GenBank/DDBJ whole genome shotgun (WGS) entry which is preliminary data.</text>
</comment>
<dbReference type="GeneID" id="90075059"/>
<keyword evidence="2" id="KW-0472">Membrane</keyword>